<dbReference type="PRINTS" id="PR00732">
    <property type="entry name" value="GLHYDRLASE4"/>
</dbReference>
<keyword evidence="5 12" id="KW-0520">NAD</keyword>
<comment type="similarity">
    <text evidence="2 12">Belongs to the glycosyl hydrolase 4 family.</text>
</comment>
<keyword evidence="10" id="KW-0533">Nickel</keyword>
<dbReference type="SUPFAM" id="SSF56327">
    <property type="entry name" value="LDH C-terminal domain-like"/>
    <property type="match status" value="1"/>
</dbReference>
<comment type="cofactor">
    <cofactor evidence="1">
        <name>Mn(2+)</name>
        <dbReference type="ChEBI" id="CHEBI:29035"/>
    </cofactor>
</comment>
<evidence type="ECO:0000256" key="3">
    <source>
        <dbReference type="ARBA" id="ARBA00022723"/>
    </source>
</evidence>
<dbReference type="EMBL" id="CADCVF010000072">
    <property type="protein sequence ID" value="CAA9466375.1"/>
    <property type="molecule type" value="Genomic_DNA"/>
</dbReference>
<evidence type="ECO:0000256" key="2">
    <source>
        <dbReference type="ARBA" id="ARBA00010141"/>
    </source>
</evidence>
<keyword evidence="3 10" id="KW-0479">Metal-binding</keyword>
<proteinExistence type="inferred from homology"/>
<dbReference type="GO" id="GO:0016616">
    <property type="term" value="F:oxidoreductase activity, acting on the CH-OH group of donors, NAD or NADP as acceptor"/>
    <property type="evidence" value="ECO:0007669"/>
    <property type="project" value="InterPro"/>
</dbReference>
<organism evidence="14">
    <name type="scientific">uncultured Rubrobacteraceae bacterium</name>
    <dbReference type="NCBI Taxonomy" id="349277"/>
    <lineage>
        <taxon>Bacteria</taxon>
        <taxon>Bacillati</taxon>
        <taxon>Actinomycetota</taxon>
        <taxon>Rubrobacteria</taxon>
        <taxon>Rubrobacterales</taxon>
        <taxon>Rubrobacteraceae</taxon>
        <taxon>environmental samples</taxon>
    </lineage>
</organism>
<evidence type="ECO:0000256" key="6">
    <source>
        <dbReference type="ARBA" id="ARBA00023211"/>
    </source>
</evidence>
<dbReference type="InterPro" id="IPR053715">
    <property type="entry name" value="GH4_Enzyme_sf"/>
</dbReference>
<sequence>MEGRSGPKIAFVGGGSYQWGPKIIQDVALNEALRGGSLVLHDINADALQDIYQWGTRALDVAQTDLKLEKTLSLEEALEGADFVVLSISTGGLDATALDLEIPARYGVVQTVGDTVGPGGLFRGLRNIPVVVEIARAMEVHCPHAVLLNLTNPLTVLTRAVTKATSIKAVGLCHELFSTLGMLSKMFDVSEESINVKVAGVNHFIWVTDVSVHGRDVTGEAFRRISGGEAREISLSGADGDTDPFTNTWGFRTELCRLYGYLPAAGDRHVCEFLPGYLRDEEERERLDLRVTTVDVRRERLAADKESVKRMVRGDEPIPTGRSREEISDIMAAMWTGKDSVNIVNLPNAGQVRDLPPGAVVETYGALNGAGASGIVFGELPPPVAALVHPHVFNQEAIVQAGLTGDKDLAFRAFLNDPLVGSGPDARKLFEEMFEAQREHLLQF</sequence>
<evidence type="ECO:0000259" key="13">
    <source>
        <dbReference type="Pfam" id="PF11975"/>
    </source>
</evidence>
<evidence type="ECO:0000256" key="4">
    <source>
        <dbReference type="ARBA" id="ARBA00022801"/>
    </source>
</evidence>
<dbReference type="Pfam" id="PF02056">
    <property type="entry name" value="Glyco_hydro_4"/>
    <property type="match status" value="1"/>
</dbReference>
<dbReference type="PANTHER" id="PTHR32092:SF2">
    <property type="entry name" value="ALPHA-GALACTURONIDASE"/>
    <property type="match status" value="1"/>
</dbReference>
<feature type="domain" description="Glycosyl hydrolase family 4 C-terminal" evidence="13">
    <location>
        <begin position="198"/>
        <end position="420"/>
    </location>
</feature>
<dbReference type="InterPro" id="IPR036291">
    <property type="entry name" value="NAD(P)-bd_dom_sf"/>
</dbReference>
<keyword evidence="4 12" id="KW-0378">Hydrolase</keyword>
<evidence type="ECO:0000256" key="1">
    <source>
        <dbReference type="ARBA" id="ARBA00001936"/>
    </source>
</evidence>
<dbReference type="GO" id="GO:0004557">
    <property type="term" value="F:alpha-galactosidase activity"/>
    <property type="evidence" value="ECO:0007669"/>
    <property type="project" value="UniProtKB-EC"/>
</dbReference>
<keyword evidence="10" id="KW-0170">Cobalt</keyword>
<reference evidence="14" key="1">
    <citation type="submission" date="2020-02" db="EMBL/GenBank/DDBJ databases">
        <authorList>
            <person name="Meier V. D."/>
        </authorList>
    </citation>
    <scope>NUCLEOTIDE SEQUENCE</scope>
    <source>
        <strain evidence="14">AVDCRST_MAG58</strain>
    </source>
</reference>
<keyword evidence="8 12" id="KW-0326">Glycosidase</keyword>
<feature type="binding site" evidence="10">
    <location>
        <position position="203"/>
    </location>
    <ligand>
        <name>Mn(2+)</name>
        <dbReference type="ChEBI" id="CHEBI:29035"/>
    </ligand>
</feature>
<protein>
    <submittedName>
        <fullName evidence="14">GH4</fullName>
        <ecNumber evidence="14">3.2.1.22</ecNumber>
    </submittedName>
</protein>
<evidence type="ECO:0000256" key="7">
    <source>
        <dbReference type="ARBA" id="ARBA00023277"/>
    </source>
</evidence>
<feature type="binding site" evidence="10">
    <location>
        <position position="173"/>
    </location>
    <ligand>
        <name>Mn(2+)</name>
        <dbReference type="ChEBI" id="CHEBI:29035"/>
    </ligand>
</feature>
<dbReference type="InterPro" id="IPR019802">
    <property type="entry name" value="GlycHydrolase_4_CS"/>
</dbReference>
<gene>
    <name evidence="14" type="ORF">AVDCRST_MAG58-3532</name>
</gene>
<dbReference type="Gene3D" id="3.90.1820.10">
    <property type="entry name" value="AglA-like glucosidase"/>
    <property type="match status" value="1"/>
</dbReference>
<evidence type="ECO:0000313" key="14">
    <source>
        <dbReference type="EMBL" id="CAA9466375.1"/>
    </source>
</evidence>
<dbReference type="EC" id="3.2.1.22" evidence="14"/>
<keyword evidence="10" id="KW-0408">Iron</keyword>
<dbReference type="GO" id="GO:0005975">
    <property type="term" value="P:carbohydrate metabolic process"/>
    <property type="evidence" value="ECO:0007669"/>
    <property type="project" value="InterPro"/>
</dbReference>
<feature type="site" description="Increases basicity of active site Tyr" evidence="11">
    <location>
        <position position="114"/>
    </location>
</feature>
<dbReference type="InterPro" id="IPR022616">
    <property type="entry name" value="Glyco_hydro_4_C"/>
</dbReference>
<evidence type="ECO:0000256" key="10">
    <source>
        <dbReference type="PIRSR" id="PIRSR601088-3"/>
    </source>
</evidence>
<dbReference type="AlphaFoldDB" id="A0A6J4RDX6"/>
<evidence type="ECO:0000256" key="12">
    <source>
        <dbReference type="RuleBase" id="RU361152"/>
    </source>
</evidence>
<feature type="binding site" evidence="9">
    <location>
        <position position="152"/>
    </location>
    <ligand>
        <name>substrate</name>
    </ligand>
</feature>
<evidence type="ECO:0000256" key="5">
    <source>
        <dbReference type="ARBA" id="ARBA00023027"/>
    </source>
</evidence>
<dbReference type="InterPro" id="IPR015955">
    <property type="entry name" value="Lactate_DH/Glyco_Ohase_4_C"/>
</dbReference>
<comment type="cofactor">
    <cofactor evidence="12">
        <name>NAD(+)</name>
        <dbReference type="ChEBI" id="CHEBI:57540"/>
    </cofactor>
    <text evidence="12">Binds 1 NAD(+) per subunit.</text>
</comment>
<accession>A0A6J4RDX6</accession>
<name>A0A6J4RDX6_9ACTN</name>
<evidence type="ECO:0000256" key="8">
    <source>
        <dbReference type="ARBA" id="ARBA00023295"/>
    </source>
</evidence>
<dbReference type="SUPFAM" id="SSF51735">
    <property type="entry name" value="NAD(P)-binding Rossmann-fold domains"/>
    <property type="match status" value="1"/>
</dbReference>
<dbReference type="InterPro" id="IPR001088">
    <property type="entry name" value="Glyco_hydro_4"/>
</dbReference>
<keyword evidence="6 10" id="KW-0464">Manganese</keyword>
<dbReference type="PANTHER" id="PTHR32092">
    <property type="entry name" value="6-PHOSPHO-BETA-GLUCOSIDASE-RELATED"/>
    <property type="match status" value="1"/>
</dbReference>
<dbReference type="GO" id="GO:0046872">
    <property type="term" value="F:metal ion binding"/>
    <property type="evidence" value="ECO:0007669"/>
    <property type="project" value="UniProtKB-KW"/>
</dbReference>
<evidence type="ECO:0000256" key="9">
    <source>
        <dbReference type="PIRSR" id="PIRSR601088-2"/>
    </source>
</evidence>
<dbReference type="Pfam" id="PF11975">
    <property type="entry name" value="Glyco_hydro_4C"/>
    <property type="match status" value="1"/>
</dbReference>
<evidence type="ECO:0000256" key="11">
    <source>
        <dbReference type="PIRSR" id="PIRSR601088-4"/>
    </source>
</evidence>
<dbReference type="PROSITE" id="PS01324">
    <property type="entry name" value="GLYCOSYL_HYDROL_F4"/>
    <property type="match status" value="1"/>
</dbReference>
<keyword evidence="7" id="KW-0119">Carbohydrate metabolism</keyword>